<dbReference type="SUPFAM" id="SSF51905">
    <property type="entry name" value="FAD/NAD(P)-binding domain"/>
    <property type="match status" value="1"/>
</dbReference>
<dbReference type="PANTHER" id="PTHR13847">
    <property type="entry name" value="SARCOSINE DEHYDROGENASE-RELATED"/>
    <property type="match status" value="1"/>
</dbReference>
<sequence length="466" mass="51690">MAAHSEARPDFRDHLRDEKNSKSRRGQSAAAPLDARAARAARAAHVDSYYAATAREVPDLPALEGTVEADVCVIGGGFTGLSSALHLADRGYRVVLLEAERIGWGASGRNGGQCTIGQRQPQDELEQKFGFDEARRLWDLGVEAVTTVRELIGRFDIDCDLKRGNLEAAFKRSDAEWCRRHAEHMRERYGFDCQYVEGDELERLCGTPKFRGGIVEHESAHLHPLNYALGLARAARSLGATLYEGSRVLGYDSGSPTRVRTAHGEVRARHVVLGCNGYLGRLEPRVAGRIMPINNFVLATEPLEADLRQRLNPDDLCMFDTKFVVNYWKLSGDGRMLFGGGENYTRRFPADIKAFVRRYMLELYPNLADTRIDYGWGGTLAVTMNRLPCFGRLDPDIYYALGFSGHGVQMATLAGKLIAEAVAGSAERFDVMARIPSPRFPGGTLLRWPGLVLGMLYHALRDRLGD</sequence>
<dbReference type="Pfam" id="PF01266">
    <property type="entry name" value="DAO"/>
    <property type="match status" value="1"/>
</dbReference>
<dbReference type="GO" id="GO:0005737">
    <property type="term" value="C:cytoplasm"/>
    <property type="evidence" value="ECO:0007669"/>
    <property type="project" value="TreeGrafter"/>
</dbReference>
<dbReference type="Proteomes" id="UP001359886">
    <property type="component" value="Unassembled WGS sequence"/>
</dbReference>
<dbReference type="RefSeq" id="WP_354693316.1">
    <property type="nucleotide sequence ID" value="NZ_JAZHOG010000001.1"/>
</dbReference>
<keyword evidence="5" id="KW-1185">Reference proteome</keyword>
<protein>
    <submittedName>
        <fullName evidence="4">FAD-binding oxidoreductase</fullName>
        <ecNumber evidence="4">1.-.-.-</ecNumber>
    </submittedName>
</protein>
<evidence type="ECO:0000256" key="1">
    <source>
        <dbReference type="ARBA" id="ARBA00023002"/>
    </source>
</evidence>
<reference evidence="4 5" key="1">
    <citation type="submission" date="2024-02" db="EMBL/GenBank/DDBJ databases">
        <title>A novel Wenzhouxiangellaceae bacterium, isolated from coastal sediments.</title>
        <authorList>
            <person name="Du Z.-J."/>
            <person name="Ye Y.-Q."/>
            <person name="Zhang X.-Y."/>
        </authorList>
    </citation>
    <scope>NUCLEOTIDE SEQUENCE [LARGE SCALE GENOMIC DNA]</scope>
    <source>
        <strain evidence="4 5">CH-27</strain>
    </source>
</reference>
<dbReference type="InterPro" id="IPR036188">
    <property type="entry name" value="FAD/NAD-bd_sf"/>
</dbReference>
<feature type="compositionally biased region" description="Basic and acidic residues" evidence="2">
    <location>
        <begin position="1"/>
        <end position="21"/>
    </location>
</feature>
<feature type="domain" description="FAD dependent oxidoreductase" evidence="3">
    <location>
        <begin position="70"/>
        <end position="420"/>
    </location>
</feature>
<dbReference type="Gene3D" id="3.50.50.60">
    <property type="entry name" value="FAD/NAD(P)-binding domain"/>
    <property type="match status" value="1"/>
</dbReference>
<dbReference type="Gene3D" id="3.30.9.10">
    <property type="entry name" value="D-Amino Acid Oxidase, subunit A, domain 2"/>
    <property type="match status" value="1"/>
</dbReference>
<dbReference type="GO" id="GO:0016491">
    <property type="term" value="F:oxidoreductase activity"/>
    <property type="evidence" value="ECO:0007669"/>
    <property type="project" value="UniProtKB-KW"/>
</dbReference>
<keyword evidence="1 4" id="KW-0560">Oxidoreductase</keyword>
<proteinExistence type="predicted"/>
<dbReference type="EC" id="1.-.-.-" evidence="4"/>
<gene>
    <name evidence="4" type="ORF">V3330_00030</name>
</gene>
<dbReference type="EMBL" id="JAZHOG010000001">
    <property type="protein sequence ID" value="MEJ8565992.1"/>
    <property type="molecule type" value="Genomic_DNA"/>
</dbReference>
<comment type="caution">
    <text evidence="4">The sequence shown here is derived from an EMBL/GenBank/DDBJ whole genome shotgun (WGS) entry which is preliminary data.</text>
</comment>
<evidence type="ECO:0000313" key="5">
    <source>
        <dbReference type="Proteomes" id="UP001359886"/>
    </source>
</evidence>
<dbReference type="InterPro" id="IPR006076">
    <property type="entry name" value="FAD-dep_OxRdtase"/>
</dbReference>
<organism evidence="4 5">
    <name type="scientific">Elongatibacter sediminis</name>
    <dbReference type="NCBI Taxonomy" id="3119006"/>
    <lineage>
        <taxon>Bacteria</taxon>
        <taxon>Pseudomonadati</taxon>
        <taxon>Pseudomonadota</taxon>
        <taxon>Gammaproteobacteria</taxon>
        <taxon>Chromatiales</taxon>
        <taxon>Wenzhouxiangellaceae</taxon>
        <taxon>Elongatibacter</taxon>
    </lineage>
</organism>
<feature type="region of interest" description="Disordered" evidence="2">
    <location>
        <begin position="1"/>
        <end position="33"/>
    </location>
</feature>
<dbReference type="AlphaFoldDB" id="A0AAW9R4I4"/>
<name>A0AAW9R4I4_9GAMM</name>
<evidence type="ECO:0000259" key="3">
    <source>
        <dbReference type="Pfam" id="PF01266"/>
    </source>
</evidence>
<dbReference type="PANTHER" id="PTHR13847:SF281">
    <property type="entry name" value="FAD DEPENDENT OXIDOREDUCTASE DOMAIN-CONTAINING PROTEIN"/>
    <property type="match status" value="1"/>
</dbReference>
<accession>A0AAW9R4I4</accession>
<evidence type="ECO:0000313" key="4">
    <source>
        <dbReference type="EMBL" id="MEJ8565992.1"/>
    </source>
</evidence>
<evidence type="ECO:0000256" key="2">
    <source>
        <dbReference type="SAM" id="MobiDB-lite"/>
    </source>
</evidence>